<evidence type="ECO:0000256" key="3">
    <source>
        <dbReference type="ARBA" id="ARBA00022679"/>
    </source>
</evidence>
<gene>
    <name evidence="10" type="ORF">C7999DRAFT_41320</name>
</gene>
<dbReference type="GO" id="GO:0004674">
    <property type="term" value="F:protein serine/threonine kinase activity"/>
    <property type="evidence" value="ECO:0007669"/>
    <property type="project" value="UniProtKB-KW"/>
</dbReference>
<evidence type="ECO:0000313" key="11">
    <source>
        <dbReference type="Proteomes" id="UP001303647"/>
    </source>
</evidence>
<dbReference type="GO" id="GO:0005737">
    <property type="term" value="C:cytoplasm"/>
    <property type="evidence" value="ECO:0007669"/>
    <property type="project" value="TreeGrafter"/>
</dbReference>
<comment type="catalytic activity">
    <reaction evidence="7">
        <text>L-threonyl-[protein] + ATP = O-phospho-L-threonyl-[protein] + ADP + H(+)</text>
        <dbReference type="Rhea" id="RHEA:46608"/>
        <dbReference type="Rhea" id="RHEA-COMP:11060"/>
        <dbReference type="Rhea" id="RHEA-COMP:11605"/>
        <dbReference type="ChEBI" id="CHEBI:15378"/>
        <dbReference type="ChEBI" id="CHEBI:30013"/>
        <dbReference type="ChEBI" id="CHEBI:30616"/>
        <dbReference type="ChEBI" id="CHEBI:61977"/>
        <dbReference type="ChEBI" id="CHEBI:456216"/>
        <dbReference type="EC" id="2.7.11.1"/>
    </reaction>
</comment>
<dbReference type="Proteomes" id="UP001303647">
    <property type="component" value="Unassembled WGS sequence"/>
</dbReference>
<evidence type="ECO:0000256" key="6">
    <source>
        <dbReference type="ARBA" id="ARBA00022840"/>
    </source>
</evidence>
<dbReference type="Gene3D" id="3.30.200.20">
    <property type="entry name" value="Phosphorylase Kinase, domain 1"/>
    <property type="match status" value="1"/>
</dbReference>
<organism evidence="10 11">
    <name type="scientific">Corynascus novoguineensis</name>
    <dbReference type="NCBI Taxonomy" id="1126955"/>
    <lineage>
        <taxon>Eukaryota</taxon>
        <taxon>Fungi</taxon>
        <taxon>Dikarya</taxon>
        <taxon>Ascomycota</taxon>
        <taxon>Pezizomycotina</taxon>
        <taxon>Sordariomycetes</taxon>
        <taxon>Sordariomycetidae</taxon>
        <taxon>Sordariales</taxon>
        <taxon>Chaetomiaceae</taxon>
        <taxon>Corynascus</taxon>
    </lineage>
</organism>
<dbReference type="InterPro" id="IPR051334">
    <property type="entry name" value="SRPK"/>
</dbReference>
<reference evidence="10" key="2">
    <citation type="submission" date="2023-05" db="EMBL/GenBank/DDBJ databases">
        <authorList>
            <consortium name="Lawrence Berkeley National Laboratory"/>
            <person name="Steindorff A."/>
            <person name="Hensen N."/>
            <person name="Bonometti L."/>
            <person name="Westerberg I."/>
            <person name="Brannstrom I.O."/>
            <person name="Guillou S."/>
            <person name="Cros-Aarteil S."/>
            <person name="Calhoun S."/>
            <person name="Haridas S."/>
            <person name="Kuo A."/>
            <person name="Mondo S."/>
            <person name="Pangilinan J."/>
            <person name="Riley R."/>
            <person name="Labutti K."/>
            <person name="Andreopoulos B."/>
            <person name="Lipzen A."/>
            <person name="Chen C."/>
            <person name="Yanf M."/>
            <person name="Daum C."/>
            <person name="Ng V."/>
            <person name="Clum A."/>
            <person name="Ohm R."/>
            <person name="Martin F."/>
            <person name="Silar P."/>
            <person name="Natvig D."/>
            <person name="Lalanne C."/>
            <person name="Gautier V."/>
            <person name="Ament-Velasquez S.L."/>
            <person name="Kruys A."/>
            <person name="Hutchinson M.I."/>
            <person name="Powell A.J."/>
            <person name="Barry K."/>
            <person name="Miller A.N."/>
            <person name="Grigoriev I.V."/>
            <person name="Debuchy R."/>
            <person name="Gladieux P."/>
            <person name="Thoren M.H."/>
            <person name="Johannesson H."/>
        </authorList>
    </citation>
    <scope>NUCLEOTIDE SEQUENCE</scope>
    <source>
        <strain evidence="10">CBS 359.72</strain>
    </source>
</reference>
<reference evidence="10" key="1">
    <citation type="journal article" date="2023" name="Mol. Phylogenet. Evol.">
        <title>Genome-scale phylogeny and comparative genomics of the fungal order Sordariales.</title>
        <authorList>
            <person name="Hensen N."/>
            <person name="Bonometti L."/>
            <person name="Westerberg I."/>
            <person name="Brannstrom I.O."/>
            <person name="Guillou S."/>
            <person name="Cros-Aarteil S."/>
            <person name="Calhoun S."/>
            <person name="Haridas S."/>
            <person name="Kuo A."/>
            <person name="Mondo S."/>
            <person name="Pangilinan J."/>
            <person name="Riley R."/>
            <person name="LaButti K."/>
            <person name="Andreopoulos B."/>
            <person name="Lipzen A."/>
            <person name="Chen C."/>
            <person name="Yan M."/>
            <person name="Daum C."/>
            <person name="Ng V."/>
            <person name="Clum A."/>
            <person name="Steindorff A."/>
            <person name="Ohm R.A."/>
            <person name="Martin F."/>
            <person name="Silar P."/>
            <person name="Natvig D.O."/>
            <person name="Lalanne C."/>
            <person name="Gautier V."/>
            <person name="Ament-Velasquez S.L."/>
            <person name="Kruys A."/>
            <person name="Hutchinson M.I."/>
            <person name="Powell A.J."/>
            <person name="Barry K."/>
            <person name="Miller A.N."/>
            <person name="Grigoriev I.V."/>
            <person name="Debuchy R."/>
            <person name="Gladieux P."/>
            <person name="Hiltunen Thoren M."/>
            <person name="Johannesson H."/>
        </authorList>
    </citation>
    <scope>NUCLEOTIDE SEQUENCE</scope>
    <source>
        <strain evidence="10">CBS 359.72</strain>
    </source>
</reference>
<dbReference type="Pfam" id="PF00069">
    <property type="entry name" value="Pkinase"/>
    <property type="match status" value="2"/>
</dbReference>
<dbReference type="GO" id="GO:0005524">
    <property type="term" value="F:ATP binding"/>
    <property type="evidence" value="ECO:0007669"/>
    <property type="project" value="UniProtKB-KW"/>
</dbReference>
<evidence type="ECO:0000259" key="9">
    <source>
        <dbReference type="PROSITE" id="PS50011"/>
    </source>
</evidence>
<dbReference type="AlphaFoldDB" id="A0AAN7HNS3"/>
<dbReference type="GO" id="GO:0000245">
    <property type="term" value="P:spliceosomal complex assembly"/>
    <property type="evidence" value="ECO:0007669"/>
    <property type="project" value="TreeGrafter"/>
</dbReference>
<evidence type="ECO:0000256" key="4">
    <source>
        <dbReference type="ARBA" id="ARBA00022741"/>
    </source>
</evidence>
<name>A0AAN7HNS3_9PEZI</name>
<dbReference type="InterPro" id="IPR000719">
    <property type="entry name" value="Prot_kinase_dom"/>
</dbReference>
<evidence type="ECO:0000313" key="10">
    <source>
        <dbReference type="EMBL" id="KAK4247353.1"/>
    </source>
</evidence>
<dbReference type="EMBL" id="MU857655">
    <property type="protein sequence ID" value="KAK4247353.1"/>
    <property type="molecule type" value="Genomic_DNA"/>
</dbReference>
<evidence type="ECO:0000256" key="5">
    <source>
        <dbReference type="ARBA" id="ARBA00022777"/>
    </source>
</evidence>
<evidence type="ECO:0000256" key="2">
    <source>
        <dbReference type="ARBA" id="ARBA00022527"/>
    </source>
</evidence>
<sequence length="346" mass="38821">MLDASQYNVGIPAEDITQYCSGGYHPVHLHDHFKDGRYEILNKLGFGSFSTVWLAKDHVTQRHVSIKIVVANGSEPQNHEVEILRHVQANDLHSHPGRRSVTQLLDSFFHEGPNGRHLCVVLELLGPRLSWLAEKSQNYRLKADLARRVSARIVEALAYLHSCGVAHGDIHMGNILLRLPPWAGAESLSASASPQIGKVTKKDGSPLEKGVPEYLVEPLEMDFGSAFFASSPPKMIFTSLSLHPPESVFKRPLTQAVDIWNLGCTLYELAIGRTPFEAGFDNRELIPHKDLRRRLPETLQFTRKDLERLGKYLRKMLIVDPQQRATAAELASDTSWTLADETSERQ</sequence>
<keyword evidence="11" id="KW-1185">Reference proteome</keyword>
<dbReference type="PROSITE" id="PS50011">
    <property type="entry name" value="PROTEIN_KINASE_DOM"/>
    <property type="match status" value="1"/>
</dbReference>
<dbReference type="EC" id="2.7.11.1" evidence="1"/>
<keyword evidence="5 10" id="KW-0418">Kinase</keyword>
<accession>A0AAN7HNS3</accession>
<dbReference type="GO" id="GO:0005634">
    <property type="term" value="C:nucleus"/>
    <property type="evidence" value="ECO:0007669"/>
    <property type="project" value="TreeGrafter"/>
</dbReference>
<dbReference type="PANTHER" id="PTHR47634:SF9">
    <property type="entry name" value="PROTEIN KINASE DOMAIN-CONTAINING PROTEIN-RELATED"/>
    <property type="match status" value="1"/>
</dbReference>
<comment type="caution">
    <text evidence="10">The sequence shown here is derived from an EMBL/GenBank/DDBJ whole genome shotgun (WGS) entry which is preliminary data.</text>
</comment>
<keyword evidence="4" id="KW-0547">Nucleotide-binding</keyword>
<dbReference type="PANTHER" id="PTHR47634">
    <property type="entry name" value="PROTEIN KINASE DOMAIN-CONTAINING PROTEIN-RELATED"/>
    <property type="match status" value="1"/>
</dbReference>
<evidence type="ECO:0000256" key="1">
    <source>
        <dbReference type="ARBA" id="ARBA00012513"/>
    </source>
</evidence>
<keyword evidence="6" id="KW-0067">ATP-binding</keyword>
<dbReference type="Gene3D" id="1.10.510.10">
    <property type="entry name" value="Transferase(Phosphotransferase) domain 1"/>
    <property type="match status" value="1"/>
</dbReference>
<comment type="catalytic activity">
    <reaction evidence="8">
        <text>L-seryl-[protein] + ATP = O-phospho-L-seryl-[protein] + ADP + H(+)</text>
        <dbReference type="Rhea" id="RHEA:17989"/>
        <dbReference type="Rhea" id="RHEA-COMP:9863"/>
        <dbReference type="Rhea" id="RHEA-COMP:11604"/>
        <dbReference type="ChEBI" id="CHEBI:15378"/>
        <dbReference type="ChEBI" id="CHEBI:29999"/>
        <dbReference type="ChEBI" id="CHEBI:30616"/>
        <dbReference type="ChEBI" id="CHEBI:83421"/>
        <dbReference type="ChEBI" id="CHEBI:456216"/>
        <dbReference type="EC" id="2.7.11.1"/>
    </reaction>
</comment>
<protein>
    <recommendedName>
        <fullName evidence="1">non-specific serine/threonine protein kinase</fullName>
        <ecNumber evidence="1">2.7.11.1</ecNumber>
    </recommendedName>
</protein>
<dbReference type="InterPro" id="IPR011009">
    <property type="entry name" value="Kinase-like_dom_sf"/>
</dbReference>
<dbReference type="SMART" id="SM00220">
    <property type="entry name" value="S_TKc"/>
    <property type="match status" value="1"/>
</dbReference>
<proteinExistence type="predicted"/>
<evidence type="ECO:0000256" key="8">
    <source>
        <dbReference type="ARBA" id="ARBA00048679"/>
    </source>
</evidence>
<keyword evidence="2" id="KW-0723">Serine/threonine-protein kinase</keyword>
<evidence type="ECO:0000256" key="7">
    <source>
        <dbReference type="ARBA" id="ARBA00047899"/>
    </source>
</evidence>
<dbReference type="SUPFAM" id="SSF56112">
    <property type="entry name" value="Protein kinase-like (PK-like)"/>
    <property type="match status" value="1"/>
</dbReference>
<feature type="domain" description="Protein kinase" evidence="9">
    <location>
        <begin position="38"/>
        <end position="337"/>
    </location>
</feature>
<dbReference type="GO" id="GO:0050684">
    <property type="term" value="P:regulation of mRNA processing"/>
    <property type="evidence" value="ECO:0007669"/>
    <property type="project" value="TreeGrafter"/>
</dbReference>
<keyword evidence="3" id="KW-0808">Transferase</keyword>